<evidence type="ECO:0000256" key="1">
    <source>
        <dbReference type="SAM" id="MobiDB-lite"/>
    </source>
</evidence>
<feature type="region of interest" description="Disordered" evidence="1">
    <location>
        <begin position="312"/>
        <end position="366"/>
    </location>
</feature>
<proteinExistence type="predicted"/>
<comment type="caution">
    <text evidence="2">The sequence shown here is derived from an EMBL/GenBank/DDBJ whole genome shotgun (WGS) entry which is preliminary data.</text>
</comment>
<evidence type="ECO:0000313" key="2">
    <source>
        <dbReference type="EMBL" id="KAF5841844.1"/>
    </source>
</evidence>
<feature type="compositionally biased region" description="Polar residues" evidence="1">
    <location>
        <begin position="67"/>
        <end position="78"/>
    </location>
</feature>
<reference evidence="2" key="1">
    <citation type="submission" date="2017-08" db="EMBL/GenBank/DDBJ databases">
        <authorList>
            <person name="Polle J.E."/>
            <person name="Barry K."/>
            <person name="Cushman J."/>
            <person name="Schmutz J."/>
            <person name="Tran D."/>
            <person name="Hathwaick L.T."/>
            <person name="Yim W.C."/>
            <person name="Jenkins J."/>
            <person name="Mckie-Krisberg Z.M."/>
            <person name="Prochnik S."/>
            <person name="Lindquist E."/>
            <person name="Dockter R.B."/>
            <person name="Adam C."/>
            <person name="Molina H."/>
            <person name="Bunkerborg J."/>
            <person name="Jin E."/>
            <person name="Buchheim M."/>
            <person name="Magnuson J."/>
        </authorList>
    </citation>
    <scope>NUCLEOTIDE SEQUENCE</scope>
    <source>
        <strain evidence="2">CCAP 19/18</strain>
    </source>
</reference>
<feature type="compositionally biased region" description="Basic residues" evidence="1">
    <location>
        <begin position="105"/>
        <end position="114"/>
    </location>
</feature>
<dbReference type="EMBL" id="MU069475">
    <property type="protein sequence ID" value="KAF5841844.1"/>
    <property type="molecule type" value="Genomic_DNA"/>
</dbReference>
<gene>
    <name evidence="2" type="ORF">DUNSADRAFT_10907</name>
</gene>
<protein>
    <recommendedName>
        <fullName evidence="4">Trichohyalin-plectin-homology domain-containing protein</fullName>
    </recommendedName>
</protein>
<feature type="region of interest" description="Disordered" evidence="1">
    <location>
        <begin position="1"/>
        <end position="146"/>
    </location>
</feature>
<name>A0ABQ7H4Q8_DUNSA</name>
<dbReference type="Proteomes" id="UP000815325">
    <property type="component" value="Unassembled WGS sequence"/>
</dbReference>
<accession>A0ABQ7H4Q8</accession>
<evidence type="ECO:0008006" key="4">
    <source>
        <dbReference type="Google" id="ProtNLM"/>
    </source>
</evidence>
<sequence>MLTKAALQQSTKALSPSSTSESQLRSHSTLGSSRAFDGPNGCTPLFKSNKSAGLRSQTMLPGMQPSGHLQQQQWQRPCSSPPRDHTQLLNQPKQSAMPHLPGRPAKQRQPKRRGQPAAGASGEAWGMQASSRQRLPQAGPRETLSPSQIEAELNRMYAYGSKGASTGMDWTMPPTLLYTKAFALNINNDAGEMVKMQDTLANKAEALRQQERRKRQQERLQQCDEQMAEVMAKRREEAARKQDDGRYVDGIIAENKRREEEEKREKEEHQAAMSALYTTQLRERAALQQTEDLQLKREVALERMRNAELDRQDKEFRERRAAQNREKNEAMKRQMDEVHERQAQERAKEVEEERKATKEYAKAKKDEADMLRAQALFEAQEQEKERLKKMRQEDMNRERKATMAHQLAEREAAMQAQAQELRQLKEKIDAEQAADKEAAKAAKTALRERQAQEREAMRQAIMEENMRRYYLHNEPMSDREKGVHKKVLDLEERGFASLTLPKHNPKCLLKSQ</sequence>
<keyword evidence="3" id="KW-1185">Reference proteome</keyword>
<organism evidence="2 3">
    <name type="scientific">Dunaliella salina</name>
    <name type="common">Green alga</name>
    <name type="synonym">Protococcus salinus</name>
    <dbReference type="NCBI Taxonomy" id="3046"/>
    <lineage>
        <taxon>Eukaryota</taxon>
        <taxon>Viridiplantae</taxon>
        <taxon>Chlorophyta</taxon>
        <taxon>core chlorophytes</taxon>
        <taxon>Chlorophyceae</taxon>
        <taxon>CS clade</taxon>
        <taxon>Chlamydomonadales</taxon>
        <taxon>Dunaliellaceae</taxon>
        <taxon>Dunaliella</taxon>
    </lineage>
</organism>
<feature type="region of interest" description="Disordered" evidence="1">
    <location>
        <begin position="432"/>
        <end position="455"/>
    </location>
</feature>
<evidence type="ECO:0000313" key="3">
    <source>
        <dbReference type="Proteomes" id="UP000815325"/>
    </source>
</evidence>
<feature type="compositionally biased region" description="Polar residues" evidence="1">
    <location>
        <begin position="1"/>
        <end position="32"/>
    </location>
</feature>
<feature type="compositionally biased region" description="Polar residues" evidence="1">
    <location>
        <begin position="46"/>
        <end position="59"/>
    </location>
</feature>